<dbReference type="EMBL" id="GL883099">
    <property type="protein sequence ID" value="EGG08859.1"/>
    <property type="molecule type" value="Genomic_DNA"/>
</dbReference>
<dbReference type="AlphaFoldDB" id="F4RFS1"/>
<dbReference type="HOGENOM" id="CLU_694601_0_0_1"/>
<protein>
    <submittedName>
        <fullName evidence="2">Uncharacterized protein</fullName>
    </submittedName>
</protein>
<dbReference type="RefSeq" id="XP_007407833.1">
    <property type="nucleotide sequence ID" value="XM_007407771.1"/>
</dbReference>
<evidence type="ECO:0000256" key="1">
    <source>
        <dbReference type="SAM" id="MobiDB-lite"/>
    </source>
</evidence>
<feature type="region of interest" description="Disordered" evidence="1">
    <location>
        <begin position="361"/>
        <end position="380"/>
    </location>
</feature>
<dbReference type="KEGG" id="mlr:MELLADRAFT_104742"/>
<dbReference type="Proteomes" id="UP000001072">
    <property type="component" value="Unassembled WGS sequence"/>
</dbReference>
<evidence type="ECO:0000313" key="3">
    <source>
        <dbReference type="Proteomes" id="UP000001072"/>
    </source>
</evidence>
<evidence type="ECO:0000313" key="2">
    <source>
        <dbReference type="EMBL" id="EGG08859.1"/>
    </source>
</evidence>
<proteinExistence type="predicted"/>
<sequence>MSSTLELMDIGRYGYVPLDTAHCKLRSKWPCACSNCLPEEAEAFWMAQKALTTENFNSALAMGESELLDLLHNLPDPPPQTQHHARPSVIRCKHDDPFQDLPLLTSLVSLWEKPFQSLFDTLYTGASDLGPEDYFSHDLAWDLARNIDLYFAPNDLLVVLASKMIPGQLKQLFDTFSQWKDGDFTTPIVAEAQNFRLATQRAPGPLLPPLSVEGGILAKAQLEAAKLALRDKRKQARLQAIEAKNAERAQKAQEKEDANNKKELAKRAEAKAKAEAKRKEAKAKRIAKKQVAKSKAEAKHQVAAKKAIAKQHAAEAKAALRRQLLRSKYVSEQLLMAPHDLAVSNALCKVDVEPAPFLNPDLTPAEPSNSQASVPVDPKGRHSTHVMFKITLYVALV</sequence>
<organism evidence="3">
    <name type="scientific">Melampsora larici-populina (strain 98AG31 / pathotype 3-4-7)</name>
    <name type="common">Poplar leaf rust fungus</name>
    <dbReference type="NCBI Taxonomy" id="747676"/>
    <lineage>
        <taxon>Eukaryota</taxon>
        <taxon>Fungi</taxon>
        <taxon>Dikarya</taxon>
        <taxon>Basidiomycota</taxon>
        <taxon>Pucciniomycotina</taxon>
        <taxon>Pucciniomycetes</taxon>
        <taxon>Pucciniales</taxon>
        <taxon>Melampsoraceae</taxon>
        <taxon>Melampsora</taxon>
    </lineage>
</organism>
<feature type="compositionally biased region" description="Basic and acidic residues" evidence="1">
    <location>
        <begin position="248"/>
        <end position="278"/>
    </location>
</feature>
<keyword evidence="3" id="KW-1185">Reference proteome</keyword>
<reference evidence="3" key="1">
    <citation type="journal article" date="2011" name="Proc. Natl. Acad. Sci. U.S.A.">
        <title>Obligate biotrophy features unraveled by the genomic analysis of rust fungi.</title>
        <authorList>
            <person name="Duplessis S."/>
            <person name="Cuomo C.A."/>
            <person name="Lin Y.-C."/>
            <person name="Aerts A."/>
            <person name="Tisserant E."/>
            <person name="Veneault-Fourrey C."/>
            <person name="Joly D.L."/>
            <person name="Hacquard S."/>
            <person name="Amselem J."/>
            <person name="Cantarel B.L."/>
            <person name="Chiu R."/>
            <person name="Coutinho P.M."/>
            <person name="Feau N."/>
            <person name="Field M."/>
            <person name="Frey P."/>
            <person name="Gelhaye E."/>
            <person name="Goldberg J."/>
            <person name="Grabherr M.G."/>
            <person name="Kodira C.D."/>
            <person name="Kohler A."/>
            <person name="Kuees U."/>
            <person name="Lindquist E.A."/>
            <person name="Lucas S.M."/>
            <person name="Mago R."/>
            <person name="Mauceli E."/>
            <person name="Morin E."/>
            <person name="Murat C."/>
            <person name="Pangilinan J.L."/>
            <person name="Park R."/>
            <person name="Pearson M."/>
            <person name="Quesneville H."/>
            <person name="Rouhier N."/>
            <person name="Sakthikumar S."/>
            <person name="Salamov A.A."/>
            <person name="Schmutz J."/>
            <person name="Selles B."/>
            <person name="Shapiro H."/>
            <person name="Tanguay P."/>
            <person name="Tuskan G.A."/>
            <person name="Henrissat B."/>
            <person name="Van de Peer Y."/>
            <person name="Rouze P."/>
            <person name="Ellis J.G."/>
            <person name="Dodds P.N."/>
            <person name="Schein J.E."/>
            <person name="Zhong S."/>
            <person name="Hamelin R.C."/>
            <person name="Grigoriev I.V."/>
            <person name="Szabo L.J."/>
            <person name="Martin F."/>
        </authorList>
    </citation>
    <scope>NUCLEOTIDE SEQUENCE [LARGE SCALE GENOMIC DNA]</scope>
    <source>
        <strain evidence="3">98AG31 / pathotype 3-4-7</strain>
    </source>
</reference>
<feature type="region of interest" description="Disordered" evidence="1">
    <location>
        <begin position="248"/>
        <end position="282"/>
    </location>
</feature>
<dbReference type="GeneID" id="18922379"/>
<dbReference type="VEuPathDB" id="FungiDB:MELLADRAFT_104742"/>
<accession>F4RFS1</accession>
<dbReference type="InParanoid" id="F4RFS1"/>
<name>F4RFS1_MELLP</name>
<gene>
    <name evidence="2" type="ORF">MELLADRAFT_104742</name>
</gene>